<dbReference type="Pfam" id="PF02518">
    <property type="entry name" value="HATPase_c"/>
    <property type="match status" value="1"/>
</dbReference>
<evidence type="ECO:0000256" key="10">
    <source>
        <dbReference type="SAM" id="Phobius"/>
    </source>
</evidence>
<reference evidence="12 13" key="1">
    <citation type="submission" date="2019-05" db="EMBL/GenBank/DDBJ databases">
        <title>Verrucobacter flavum gen. nov., sp. nov. a new member of the family Verrucomicrobiaceae.</title>
        <authorList>
            <person name="Szuroczki S."/>
            <person name="Abbaszade G."/>
            <person name="Szabo A."/>
            <person name="Felfoldi T."/>
            <person name="Schumann P."/>
            <person name="Boka K."/>
            <person name="Keki Z."/>
            <person name="Toumi M."/>
            <person name="Toth E."/>
        </authorList>
    </citation>
    <scope>NUCLEOTIDE SEQUENCE [LARGE SCALE GENOMIC DNA]</scope>
    <source>
        <strain evidence="12 13">MG-N-17</strain>
    </source>
</reference>
<keyword evidence="10" id="KW-0472">Membrane</keyword>
<dbReference type="EC" id="2.7.13.3" evidence="3"/>
<dbReference type="PROSITE" id="PS50109">
    <property type="entry name" value="HIS_KIN"/>
    <property type="match status" value="1"/>
</dbReference>
<keyword evidence="5" id="KW-0597">Phosphoprotein</keyword>
<evidence type="ECO:0000256" key="3">
    <source>
        <dbReference type="ARBA" id="ARBA00012438"/>
    </source>
</evidence>
<feature type="domain" description="Histidine kinase" evidence="11">
    <location>
        <begin position="219"/>
        <end position="425"/>
    </location>
</feature>
<sequence length="433" mass="48301">MTAAVPVTNPEQGLPVLDTLAVDSLIRLRWLAVLGQFVTILTARFTLEVHIQWLPVLLIIGTTALTNLFLILLRRAGTWLSISAVPHVMAWDTLLLAALLYWTGGTENPFTLFLLLNAVLAALTLSRLSAWLLMLVGLISLLVLIQHHHPLLHLNGKPLSADHLLVGRIVAFFLISSTLIHLVQRLRGQLRREMRTRRQTQEHLAEERRHHSIATLAAGAAHELGTPLSTIAVVSREMELELQNDEADHDLTQMARTINSQVERCQQILSRLRPELTPIPTQNFHLTELQTQLLEHLNPEDQTRCFFHWHHPHPIHLPLQAIREALGNLIRNALQSSTHHQPVDINAQLDAHHIHFTVRDHGHGIPAAIRRHLGEPFLTTKPPGQGMGLGLHLVKLLAHQLGGSLHFTPAPGGGETFTLTLPNHATKHHTTAS</sequence>
<evidence type="ECO:0000256" key="7">
    <source>
        <dbReference type="ARBA" id="ARBA00022741"/>
    </source>
</evidence>
<evidence type="ECO:0000256" key="2">
    <source>
        <dbReference type="ARBA" id="ARBA00004651"/>
    </source>
</evidence>
<dbReference type="InterPro" id="IPR003594">
    <property type="entry name" value="HATPase_dom"/>
</dbReference>
<dbReference type="SMART" id="SM00388">
    <property type="entry name" value="HisKA"/>
    <property type="match status" value="1"/>
</dbReference>
<feature type="transmembrane region" description="Helical" evidence="10">
    <location>
        <begin position="79"/>
        <end position="102"/>
    </location>
</feature>
<dbReference type="GO" id="GO:0005886">
    <property type="term" value="C:plasma membrane"/>
    <property type="evidence" value="ECO:0007669"/>
    <property type="project" value="UniProtKB-SubCell"/>
</dbReference>
<dbReference type="Gene3D" id="1.10.287.130">
    <property type="match status" value="1"/>
</dbReference>
<dbReference type="OrthoDB" id="9785252at2"/>
<dbReference type="PRINTS" id="PR00344">
    <property type="entry name" value="BCTRLSENSOR"/>
</dbReference>
<protein>
    <recommendedName>
        <fullName evidence="3">histidine kinase</fullName>
        <ecNumber evidence="3">2.7.13.3</ecNumber>
    </recommendedName>
</protein>
<keyword evidence="10" id="KW-0812">Transmembrane</keyword>
<dbReference type="InterPro" id="IPR005467">
    <property type="entry name" value="His_kinase_dom"/>
</dbReference>
<keyword evidence="10" id="KW-1133">Transmembrane helix</keyword>
<accession>A0A5R8KA44</accession>
<keyword evidence="9" id="KW-0067">ATP-binding</keyword>
<feature type="transmembrane region" description="Helical" evidence="10">
    <location>
        <begin position="114"/>
        <end position="145"/>
    </location>
</feature>
<evidence type="ECO:0000256" key="8">
    <source>
        <dbReference type="ARBA" id="ARBA00022777"/>
    </source>
</evidence>
<dbReference type="PANTHER" id="PTHR44936:SF10">
    <property type="entry name" value="SENSOR PROTEIN RSTB"/>
    <property type="match status" value="1"/>
</dbReference>
<dbReference type="InterPro" id="IPR036097">
    <property type="entry name" value="HisK_dim/P_sf"/>
</dbReference>
<dbReference type="AlphaFoldDB" id="A0A5R8KA44"/>
<dbReference type="GO" id="GO:0005524">
    <property type="term" value="F:ATP binding"/>
    <property type="evidence" value="ECO:0007669"/>
    <property type="project" value="UniProtKB-KW"/>
</dbReference>
<dbReference type="SUPFAM" id="SSF47384">
    <property type="entry name" value="Homodimeric domain of signal transducing histidine kinase"/>
    <property type="match status" value="1"/>
</dbReference>
<dbReference type="CDD" id="cd00082">
    <property type="entry name" value="HisKA"/>
    <property type="match status" value="1"/>
</dbReference>
<comment type="subcellular location">
    <subcellularLocation>
        <location evidence="2">Cell membrane</location>
        <topology evidence="2">Multi-pass membrane protein</topology>
    </subcellularLocation>
</comment>
<gene>
    <name evidence="12" type="ORF">FEM03_18945</name>
</gene>
<dbReference type="RefSeq" id="WP_138087864.1">
    <property type="nucleotide sequence ID" value="NZ_VAUV01000015.1"/>
</dbReference>
<evidence type="ECO:0000259" key="11">
    <source>
        <dbReference type="PROSITE" id="PS50109"/>
    </source>
</evidence>
<dbReference type="SUPFAM" id="SSF55874">
    <property type="entry name" value="ATPase domain of HSP90 chaperone/DNA topoisomerase II/histidine kinase"/>
    <property type="match status" value="1"/>
</dbReference>
<keyword evidence="13" id="KW-1185">Reference proteome</keyword>
<dbReference type="PANTHER" id="PTHR44936">
    <property type="entry name" value="SENSOR PROTEIN CREC"/>
    <property type="match status" value="1"/>
</dbReference>
<keyword evidence="6" id="KW-0808">Transferase</keyword>
<dbReference type="Proteomes" id="UP000306196">
    <property type="component" value="Unassembled WGS sequence"/>
</dbReference>
<keyword evidence="8 12" id="KW-0418">Kinase</keyword>
<dbReference type="InterPro" id="IPR050980">
    <property type="entry name" value="2C_sensor_his_kinase"/>
</dbReference>
<evidence type="ECO:0000313" key="13">
    <source>
        <dbReference type="Proteomes" id="UP000306196"/>
    </source>
</evidence>
<evidence type="ECO:0000256" key="1">
    <source>
        <dbReference type="ARBA" id="ARBA00000085"/>
    </source>
</evidence>
<name>A0A5R8KA44_9BACT</name>
<comment type="caution">
    <text evidence="12">The sequence shown here is derived from an EMBL/GenBank/DDBJ whole genome shotgun (WGS) entry which is preliminary data.</text>
</comment>
<evidence type="ECO:0000256" key="5">
    <source>
        <dbReference type="ARBA" id="ARBA00022553"/>
    </source>
</evidence>
<dbReference type="InterPro" id="IPR003661">
    <property type="entry name" value="HisK_dim/P_dom"/>
</dbReference>
<comment type="catalytic activity">
    <reaction evidence="1">
        <text>ATP + protein L-histidine = ADP + protein N-phospho-L-histidine.</text>
        <dbReference type="EC" id="2.7.13.3"/>
    </reaction>
</comment>
<evidence type="ECO:0000256" key="6">
    <source>
        <dbReference type="ARBA" id="ARBA00022679"/>
    </source>
</evidence>
<proteinExistence type="predicted"/>
<evidence type="ECO:0000256" key="4">
    <source>
        <dbReference type="ARBA" id="ARBA00022475"/>
    </source>
</evidence>
<dbReference type="Pfam" id="PF00512">
    <property type="entry name" value="HisKA"/>
    <property type="match status" value="1"/>
</dbReference>
<evidence type="ECO:0000256" key="9">
    <source>
        <dbReference type="ARBA" id="ARBA00022840"/>
    </source>
</evidence>
<organism evidence="12 13">
    <name type="scientific">Phragmitibacter flavus</name>
    <dbReference type="NCBI Taxonomy" id="2576071"/>
    <lineage>
        <taxon>Bacteria</taxon>
        <taxon>Pseudomonadati</taxon>
        <taxon>Verrucomicrobiota</taxon>
        <taxon>Verrucomicrobiia</taxon>
        <taxon>Verrucomicrobiales</taxon>
        <taxon>Verrucomicrobiaceae</taxon>
        <taxon>Phragmitibacter</taxon>
    </lineage>
</organism>
<dbReference type="InterPro" id="IPR036890">
    <property type="entry name" value="HATPase_C_sf"/>
</dbReference>
<keyword evidence="4" id="KW-1003">Cell membrane</keyword>
<dbReference type="CDD" id="cd00075">
    <property type="entry name" value="HATPase"/>
    <property type="match status" value="1"/>
</dbReference>
<keyword evidence="7" id="KW-0547">Nucleotide-binding</keyword>
<dbReference type="GO" id="GO:0000155">
    <property type="term" value="F:phosphorelay sensor kinase activity"/>
    <property type="evidence" value="ECO:0007669"/>
    <property type="project" value="InterPro"/>
</dbReference>
<feature type="transmembrane region" description="Helical" evidence="10">
    <location>
        <begin position="54"/>
        <end position="73"/>
    </location>
</feature>
<dbReference type="EMBL" id="VAUV01000015">
    <property type="protein sequence ID" value="TLD69178.1"/>
    <property type="molecule type" value="Genomic_DNA"/>
</dbReference>
<feature type="transmembrane region" description="Helical" evidence="10">
    <location>
        <begin position="165"/>
        <end position="183"/>
    </location>
</feature>
<dbReference type="InterPro" id="IPR004358">
    <property type="entry name" value="Sig_transdc_His_kin-like_C"/>
</dbReference>
<evidence type="ECO:0000313" key="12">
    <source>
        <dbReference type="EMBL" id="TLD69178.1"/>
    </source>
</evidence>
<dbReference type="Gene3D" id="3.30.565.10">
    <property type="entry name" value="Histidine kinase-like ATPase, C-terminal domain"/>
    <property type="match status" value="1"/>
</dbReference>
<dbReference type="SMART" id="SM00387">
    <property type="entry name" value="HATPase_c"/>
    <property type="match status" value="1"/>
</dbReference>